<comment type="caution">
    <text evidence="2">The sequence shown here is derived from an EMBL/GenBank/DDBJ whole genome shotgun (WGS) entry which is preliminary data.</text>
</comment>
<evidence type="ECO:0000313" key="2">
    <source>
        <dbReference type="EMBL" id="GEP54943.1"/>
    </source>
</evidence>
<gene>
    <name evidence="2" type="ORF">RSO01_21090</name>
</gene>
<reference evidence="2 3" key="1">
    <citation type="submission" date="2019-07" db="EMBL/GenBank/DDBJ databases">
        <title>Whole genome shotgun sequence of Reyranella soli NBRC 108950.</title>
        <authorList>
            <person name="Hosoyama A."/>
            <person name="Uohara A."/>
            <person name="Ohji S."/>
            <person name="Ichikawa N."/>
        </authorList>
    </citation>
    <scope>NUCLEOTIDE SEQUENCE [LARGE SCALE GENOMIC DNA]</scope>
    <source>
        <strain evidence="2 3">NBRC 108950</strain>
    </source>
</reference>
<dbReference type="EMBL" id="BKAJ01000033">
    <property type="protein sequence ID" value="GEP54943.1"/>
    <property type="molecule type" value="Genomic_DNA"/>
</dbReference>
<keyword evidence="3" id="KW-1185">Reference proteome</keyword>
<evidence type="ECO:0000256" key="1">
    <source>
        <dbReference type="SAM" id="MobiDB-lite"/>
    </source>
</evidence>
<name>A0A512N7R2_9HYPH</name>
<organism evidence="2 3">
    <name type="scientific">Reyranella soli</name>
    <dbReference type="NCBI Taxonomy" id="1230389"/>
    <lineage>
        <taxon>Bacteria</taxon>
        <taxon>Pseudomonadati</taxon>
        <taxon>Pseudomonadota</taxon>
        <taxon>Alphaproteobacteria</taxon>
        <taxon>Hyphomicrobiales</taxon>
        <taxon>Reyranellaceae</taxon>
        <taxon>Reyranella</taxon>
    </lineage>
</organism>
<proteinExistence type="predicted"/>
<dbReference type="AlphaFoldDB" id="A0A512N7R2"/>
<accession>A0A512N7R2</accession>
<evidence type="ECO:0000313" key="3">
    <source>
        <dbReference type="Proteomes" id="UP000321058"/>
    </source>
</evidence>
<sequence>MIVAVAVASCAREKANTPPRTTPSDEGTCVTYGFVPGTTGYTNCVQREMDARRSGKLGPSYDQRLIAPHPS</sequence>
<dbReference type="Proteomes" id="UP000321058">
    <property type="component" value="Unassembled WGS sequence"/>
</dbReference>
<feature type="region of interest" description="Disordered" evidence="1">
    <location>
        <begin position="52"/>
        <end position="71"/>
    </location>
</feature>
<protein>
    <submittedName>
        <fullName evidence="2">Uncharacterized protein</fullName>
    </submittedName>
</protein>